<evidence type="ECO:0000256" key="1">
    <source>
        <dbReference type="SAM" id="Phobius"/>
    </source>
</evidence>
<keyword evidence="1" id="KW-1133">Transmembrane helix</keyword>
<accession>A0A815RF70</accession>
<keyword evidence="1" id="KW-0472">Membrane</keyword>
<protein>
    <submittedName>
        <fullName evidence="2">Uncharacterized protein</fullName>
    </submittedName>
</protein>
<sequence>MLLFTGLTRRGSRQMKVTPIDSSIYYDLKDKYDDMLSCPCSNVTIPYEDFVSNPITSHPVCSSVFISNQWFEALYSTDASKHGVADFRTTASHQFLLNCNLFVPEPNDYDDDDDDVDATEQTNPQTILKHQKYTTRLYVFLLIVSLYMLLFTGLTKRESRQMKVTPISSSIYYDLKDKYDDMLSCPCSNVTIPYEDFVNNTITFHPVCSSMFITEQWFAALYSTDASKHGVADFRTTASHQFLLNCNLFVPELNDYDDDDDADPIEQTNPQTILKHQKYTTRLYVFLLIVSLYMLLFTGLSKRESRQMKVTPIDSSIYYDLKDKYDDMLSCPCSNVTIPYEDFVNNTITFHPVCSSMFITDQWIAALYSTDASKHGVADFRTTASHQVSYFHFE</sequence>
<gene>
    <name evidence="2" type="ORF">JYZ213_LOCUS42039</name>
</gene>
<comment type="caution">
    <text evidence="2">The sequence shown here is derived from an EMBL/GenBank/DDBJ whole genome shotgun (WGS) entry which is preliminary data.</text>
</comment>
<feature type="transmembrane region" description="Helical" evidence="1">
    <location>
        <begin position="137"/>
        <end position="154"/>
    </location>
</feature>
<name>A0A815RF70_9BILA</name>
<evidence type="ECO:0000313" key="2">
    <source>
        <dbReference type="EMBL" id="CAF1475087.1"/>
    </source>
</evidence>
<dbReference type="AlphaFoldDB" id="A0A815RF70"/>
<proteinExistence type="predicted"/>
<evidence type="ECO:0000313" key="3">
    <source>
        <dbReference type="Proteomes" id="UP000663845"/>
    </source>
</evidence>
<dbReference type="EMBL" id="CAJNOG010001849">
    <property type="protein sequence ID" value="CAF1475087.1"/>
    <property type="molecule type" value="Genomic_DNA"/>
</dbReference>
<keyword evidence="1" id="KW-0812">Transmembrane</keyword>
<organism evidence="2 3">
    <name type="scientific">Adineta steineri</name>
    <dbReference type="NCBI Taxonomy" id="433720"/>
    <lineage>
        <taxon>Eukaryota</taxon>
        <taxon>Metazoa</taxon>
        <taxon>Spiralia</taxon>
        <taxon>Gnathifera</taxon>
        <taxon>Rotifera</taxon>
        <taxon>Eurotatoria</taxon>
        <taxon>Bdelloidea</taxon>
        <taxon>Adinetida</taxon>
        <taxon>Adinetidae</taxon>
        <taxon>Adineta</taxon>
    </lineage>
</organism>
<dbReference type="Proteomes" id="UP000663845">
    <property type="component" value="Unassembled WGS sequence"/>
</dbReference>
<reference evidence="2" key="1">
    <citation type="submission" date="2021-02" db="EMBL/GenBank/DDBJ databases">
        <authorList>
            <person name="Nowell W R."/>
        </authorList>
    </citation>
    <scope>NUCLEOTIDE SEQUENCE</scope>
</reference>
<feature type="transmembrane region" description="Helical" evidence="1">
    <location>
        <begin position="283"/>
        <end position="300"/>
    </location>
</feature>